<organism evidence="1 2">
    <name type="scientific">Alligator mississippiensis</name>
    <name type="common">American alligator</name>
    <dbReference type="NCBI Taxonomy" id="8496"/>
    <lineage>
        <taxon>Eukaryota</taxon>
        <taxon>Metazoa</taxon>
        <taxon>Chordata</taxon>
        <taxon>Craniata</taxon>
        <taxon>Vertebrata</taxon>
        <taxon>Euteleostomi</taxon>
        <taxon>Archelosauria</taxon>
        <taxon>Archosauria</taxon>
        <taxon>Crocodylia</taxon>
        <taxon>Alligatoridae</taxon>
        <taxon>Alligatorinae</taxon>
        <taxon>Alligator</taxon>
    </lineage>
</organism>
<accession>A0A151NKT7</accession>
<evidence type="ECO:0000313" key="1">
    <source>
        <dbReference type="EMBL" id="KYO37289.1"/>
    </source>
</evidence>
<keyword evidence="2" id="KW-1185">Reference proteome</keyword>
<reference evidence="1 2" key="1">
    <citation type="journal article" date="2012" name="Genome Biol.">
        <title>Sequencing three crocodilian genomes to illuminate the evolution of archosaurs and amniotes.</title>
        <authorList>
            <person name="St John J.A."/>
            <person name="Braun E.L."/>
            <person name="Isberg S.R."/>
            <person name="Miles L.G."/>
            <person name="Chong A.Y."/>
            <person name="Gongora J."/>
            <person name="Dalzell P."/>
            <person name="Moran C."/>
            <person name="Bed'hom B."/>
            <person name="Abzhanov A."/>
            <person name="Burgess S.C."/>
            <person name="Cooksey A.M."/>
            <person name="Castoe T.A."/>
            <person name="Crawford N.G."/>
            <person name="Densmore L.D."/>
            <person name="Drew J.C."/>
            <person name="Edwards S.V."/>
            <person name="Faircloth B.C."/>
            <person name="Fujita M.K."/>
            <person name="Greenwold M.J."/>
            <person name="Hoffmann F.G."/>
            <person name="Howard J.M."/>
            <person name="Iguchi T."/>
            <person name="Janes D.E."/>
            <person name="Khan S.Y."/>
            <person name="Kohno S."/>
            <person name="de Koning A.J."/>
            <person name="Lance S.L."/>
            <person name="McCarthy F.M."/>
            <person name="McCormack J.E."/>
            <person name="Merchant M.E."/>
            <person name="Peterson D.G."/>
            <person name="Pollock D.D."/>
            <person name="Pourmand N."/>
            <person name="Raney B.J."/>
            <person name="Roessler K.A."/>
            <person name="Sanford J.R."/>
            <person name="Sawyer R.H."/>
            <person name="Schmidt C.J."/>
            <person name="Triplett E.W."/>
            <person name="Tuberville T.D."/>
            <person name="Venegas-Anaya M."/>
            <person name="Howard J.T."/>
            <person name="Jarvis E.D."/>
            <person name="Guillette L.J.Jr."/>
            <person name="Glenn T.C."/>
            <person name="Green R.E."/>
            <person name="Ray D.A."/>
        </authorList>
    </citation>
    <scope>NUCLEOTIDE SEQUENCE [LARGE SCALE GENOMIC DNA]</scope>
    <source>
        <strain evidence="1">KSC_2009_1</strain>
    </source>
</reference>
<sequence>MPNSFLHLEARSSRLCETQLPLLVLKVIKSHFQIASMNETVHQLERMQELWTTGYLMGFKVRKDCTTELGW</sequence>
<comment type="caution">
    <text evidence="1">The sequence shown here is derived from an EMBL/GenBank/DDBJ whole genome shotgun (WGS) entry which is preliminary data.</text>
</comment>
<dbReference type="EMBL" id="AKHW03002792">
    <property type="protein sequence ID" value="KYO37289.1"/>
    <property type="molecule type" value="Genomic_DNA"/>
</dbReference>
<dbReference type="Proteomes" id="UP000050525">
    <property type="component" value="Unassembled WGS sequence"/>
</dbReference>
<proteinExistence type="predicted"/>
<name>A0A151NKT7_ALLMI</name>
<evidence type="ECO:0000313" key="2">
    <source>
        <dbReference type="Proteomes" id="UP000050525"/>
    </source>
</evidence>
<dbReference type="AlphaFoldDB" id="A0A151NKT7"/>
<gene>
    <name evidence="1" type="ORF">Y1Q_0008974</name>
</gene>
<protein>
    <submittedName>
        <fullName evidence="1">Uncharacterized protein</fullName>
    </submittedName>
</protein>